<dbReference type="Pfam" id="PF01582">
    <property type="entry name" value="TIR"/>
    <property type="match status" value="1"/>
</dbReference>
<dbReference type="PANTHER" id="PTHR32009">
    <property type="entry name" value="TMV RESISTANCE PROTEIN N-LIKE"/>
    <property type="match status" value="1"/>
</dbReference>
<dbReference type="InterPro" id="IPR000157">
    <property type="entry name" value="TIR_dom"/>
</dbReference>
<dbReference type="PROSITE" id="PS50104">
    <property type="entry name" value="TIR"/>
    <property type="match status" value="1"/>
</dbReference>
<dbReference type="SUPFAM" id="SSF52200">
    <property type="entry name" value="Toll/Interleukin receptor TIR domain"/>
    <property type="match status" value="1"/>
</dbReference>
<dbReference type="SMART" id="SM00255">
    <property type="entry name" value="TIR"/>
    <property type="match status" value="1"/>
</dbReference>
<feature type="domain" description="TIR" evidence="2">
    <location>
        <begin position="16"/>
        <end position="183"/>
    </location>
</feature>
<sequence>MASSSSSSSFAHPPPQKHEVFISFRGTDTRDTFTSHLHAALVHKKIQTYMDCRLERGDKIGPSLLQAIEESKLSLIVFSENYASSTWCLNELAHILECGKRNGQIVIPIFYGIDPSQVRKQQGSYEDALAELEERFKDNMDKVLMWRNALKEAADLSGFENSKRTGTEADFVEEVAEDVLTKLYRALSSDLEDQDQFCSRKISDFKGMPSRASVRGGRRTADAVGCFASCTFSAGKA</sequence>
<proteinExistence type="predicted"/>
<dbReference type="Gene3D" id="3.40.50.10140">
    <property type="entry name" value="Toll/interleukin-1 receptor homology (TIR) domain"/>
    <property type="match status" value="1"/>
</dbReference>
<reference evidence="4" key="2">
    <citation type="submission" date="2025-08" db="UniProtKB">
        <authorList>
            <consortium name="RefSeq"/>
        </authorList>
    </citation>
    <scope>IDENTIFICATION</scope>
</reference>
<dbReference type="Proteomes" id="UP000694861">
    <property type="component" value="Linkage group LG6"/>
</dbReference>
<keyword evidence="1" id="KW-0520">NAD</keyword>
<dbReference type="PANTHER" id="PTHR32009:SF159">
    <property type="entry name" value="TIR DOMAIN-CONTAINING PROTEIN"/>
    <property type="match status" value="1"/>
</dbReference>
<evidence type="ECO:0000259" key="2">
    <source>
        <dbReference type="PROSITE" id="PS50104"/>
    </source>
</evidence>
<evidence type="ECO:0000256" key="1">
    <source>
        <dbReference type="ARBA" id="ARBA00023027"/>
    </source>
</evidence>
<organism evidence="3 4">
    <name type="scientific">Prunus mume</name>
    <name type="common">Japanese apricot</name>
    <name type="synonym">Armeniaca mume</name>
    <dbReference type="NCBI Taxonomy" id="102107"/>
    <lineage>
        <taxon>Eukaryota</taxon>
        <taxon>Viridiplantae</taxon>
        <taxon>Streptophyta</taxon>
        <taxon>Embryophyta</taxon>
        <taxon>Tracheophyta</taxon>
        <taxon>Spermatophyta</taxon>
        <taxon>Magnoliopsida</taxon>
        <taxon>eudicotyledons</taxon>
        <taxon>Gunneridae</taxon>
        <taxon>Pentapetalae</taxon>
        <taxon>rosids</taxon>
        <taxon>fabids</taxon>
        <taxon>Rosales</taxon>
        <taxon>Rosaceae</taxon>
        <taxon>Amygdaloideae</taxon>
        <taxon>Amygdaleae</taxon>
        <taxon>Prunus</taxon>
    </lineage>
</organism>
<evidence type="ECO:0000313" key="3">
    <source>
        <dbReference type="Proteomes" id="UP000694861"/>
    </source>
</evidence>
<protein>
    <submittedName>
        <fullName evidence="4">TMV resistance protein N-like</fullName>
    </submittedName>
</protein>
<name>A0ABM0PAC3_PRUMU</name>
<dbReference type="InterPro" id="IPR035897">
    <property type="entry name" value="Toll_tir_struct_dom_sf"/>
</dbReference>
<reference evidence="3" key="1">
    <citation type="journal article" date="2012" name="Nat. Commun.">
        <title>The genome of Prunus mume.</title>
        <authorList>
            <person name="Zhang Q."/>
            <person name="Chen W."/>
            <person name="Sun L."/>
            <person name="Zhao F."/>
            <person name="Huang B."/>
            <person name="Yang W."/>
            <person name="Tao Y."/>
            <person name="Wang J."/>
            <person name="Yuan Z."/>
            <person name="Fan G."/>
            <person name="Xing Z."/>
            <person name="Han C."/>
            <person name="Pan H."/>
            <person name="Zhong X."/>
            <person name="Shi W."/>
            <person name="Liang X."/>
            <person name="Du D."/>
            <person name="Sun F."/>
            <person name="Xu Z."/>
            <person name="Hao R."/>
            <person name="Lv T."/>
            <person name="Lv Y."/>
            <person name="Zheng Z."/>
            <person name="Sun M."/>
            <person name="Luo L."/>
            <person name="Cai M."/>
            <person name="Gao Y."/>
            <person name="Wang J."/>
            <person name="Yin Y."/>
            <person name="Xu X."/>
            <person name="Cheng T."/>
            <person name="Wang J."/>
        </authorList>
    </citation>
    <scope>NUCLEOTIDE SEQUENCE [LARGE SCALE GENOMIC DNA]</scope>
</reference>
<evidence type="ECO:0000313" key="4">
    <source>
        <dbReference type="RefSeq" id="XP_008236647.1"/>
    </source>
</evidence>
<gene>
    <name evidence="4" type="primary">LOC103335419</name>
</gene>
<keyword evidence="3" id="KW-1185">Reference proteome</keyword>
<dbReference type="RefSeq" id="XP_008236647.1">
    <property type="nucleotide sequence ID" value="XM_008238425.1"/>
</dbReference>
<dbReference type="GeneID" id="103335419"/>
<accession>A0ABM0PAC3</accession>